<dbReference type="Pfam" id="PF00534">
    <property type="entry name" value="Glycos_transf_1"/>
    <property type="match status" value="1"/>
</dbReference>
<feature type="domain" description="Glycosyltransferase subfamily 4-like N-terminal" evidence="2">
    <location>
        <begin position="141"/>
        <end position="245"/>
    </location>
</feature>
<dbReference type="PANTHER" id="PTHR45947:SF3">
    <property type="entry name" value="SULFOQUINOVOSYL TRANSFERASE SQD2"/>
    <property type="match status" value="1"/>
</dbReference>
<dbReference type="Proteomes" id="UP000643207">
    <property type="component" value="Unassembled WGS sequence"/>
</dbReference>
<dbReference type="GO" id="GO:0016757">
    <property type="term" value="F:glycosyltransferase activity"/>
    <property type="evidence" value="ECO:0007669"/>
    <property type="project" value="TreeGrafter"/>
</dbReference>
<accession>A0A9X0XE73</accession>
<feature type="domain" description="Glycosyl transferase family 1" evidence="1">
    <location>
        <begin position="254"/>
        <end position="418"/>
    </location>
</feature>
<protein>
    <submittedName>
        <fullName evidence="3">Glycosyltransferase</fullName>
    </submittedName>
</protein>
<name>A0A9X0XE73_9BURK</name>
<reference evidence="3 4" key="1">
    <citation type="submission" date="2021-01" db="EMBL/GenBank/DDBJ databases">
        <title>Piscinibacter sp. Jin2 Genome sequencing and assembly.</title>
        <authorList>
            <person name="Kim I."/>
        </authorList>
    </citation>
    <scope>NUCLEOTIDE SEQUENCE [LARGE SCALE GENOMIC DNA]</scope>
    <source>
        <strain evidence="3 4">Jin2</strain>
    </source>
</reference>
<dbReference type="AlphaFoldDB" id="A0A9X0XE73"/>
<dbReference type="InterPro" id="IPR001296">
    <property type="entry name" value="Glyco_trans_1"/>
</dbReference>
<dbReference type="Gene3D" id="3.40.50.2000">
    <property type="entry name" value="Glycogen Phosphorylase B"/>
    <property type="match status" value="2"/>
</dbReference>
<dbReference type="RefSeq" id="WP_201824439.1">
    <property type="nucleotide sequence ID" value="NZ_JAERRA010000001.1"/>
</dbReference>
<dbReference type="InterPro" id="IPR028098">
    <property type="entry name" value="Glyco_trans_4-like_N"/>
</dbReference>
<dbReference type="SUPFAM" id="SSF53756">
    <property type="entry name" value="UDP-Glycosyltransferase/glycogen phosphorylase"/>
    <property type="match status" value="1"/>
</dbReference>
<dbReference type="Pfam" id="PF13439">
    <property type="entry name" value="Glyco_transf_4"/>
    <property type="match status" value="1"/>
</dbReference>
<evidence type="ECO:0000259" key="1">
    <source>
        <dbReference type="Pfam" id="PF00534"/>
    </source>
</evidence>
<dbReference type="EMBL" id="JAERRA010000001">
    <property type="protein sequence ID" value="MBL0719212.1"/>
    <property type="molecule type" value="Genomic_DNA"/>
</dbReference>
<dbReference type="PANTHER" id="PTHR45947">
    <property type="entry name" value="SULFOQUINOVOSYL TRANSFERASE SQD2"/>
    <property type="match status" value="1"/>
</dbReference>
<dbReference type="InterPro" id="IPR050194">
    <property type="entry name" value="Glycosyltransferase_grp1"/>
</dbReference>
<organism evidence="3 4">
    <name type="scientific">Aquariibacter lacus</name>
    <dbReference type="NCBI Taxonomy" id="2801332"/>
    <lineage>
        <taxon>Bacteria</taxon>
        <taxon>Pseudomonadati</taxon>
        <taxon>Pseudomonadota</taxon>
        <taxon>Betaproteobacteria</taxon>
        <taxon>Burkholderiales</taxon>
        <taxon>Sphaerotilaceae</taxon>
        <taxon>Aquariibacter</taxon>
    </lineage>
</organism>
<evidence type="ECO:0000259" key="2">
    <source>
        <dbReference type="Pfam" id="PF13439"/>
    </source>
</evidence>
<evidence type="ECO:0000313" key="4">
    <source>
        <dbReference type="Proteomes" id="UP000643207"/>
    </source>
</evidence>
<gene>
    <name evidence="3" type="ORF">JI742_04845</name>
</gene>
<keyword evidence="4" id="KW-1185">Reference proteome</keyword>
<evidence type="ECO:0000313" key="3">
    <source>
        <dbReference type="EMBL" id="MBL0719212.1"/>
    </source>
</evidence>
<comment type="caution">
    <text evidence="3">The sequence shown here is derived from an EMBL/GenBank/DDBJ whole genome shotgun (WGS) entry which is preliminary data.</text>
</comment>
<proteinExistence type="predicted"/>
<sequence>MGLQAASGSGHAPCPAHACQAETDRVTMVSSPSCPVATELKQVVAYLAPEIPSLSATFVYEELHAVERRGLRVVPISVHRPARPAADQARLSERVRVLYDTHPARFALGALLSLPRFGPGLFGALGQLAGDLVACGLLKPASWKLAYQFLAGARLARLMQDEGCHHLHVHFAHVPAQIAMYAAALSGLPFTVTAHANDIFERGLLLQRKAARAKRFLTISEHNLKYLRALGIPPAQLSLVRCGVSFSPRSRPAGAAGQPFVLGSLGRMVEKKGFDVLIETLARLRAEGRAVVLRLAGDGPLRPALEAQAAALGLGEAVRFDGSLSHEQVADWMNALDSFVLACKEDRNGDMDGIPVVLMEAMSQSLPVVSTRLSGIPELVMHEQSGLLAEPADAADLARQIARLIDSDALRAQLGRDGCQHVMAEFGMAQNIDRLLAAFALPRHG</sequence>